<evidence type="ECO:0000313" key="2">
    <source>
        <dbReference type="Proteomes" id="UP000229385"/>
    </source>
</evidence>
<proteinExistence type="predicted"/>
<dbReference type="AlphaFoldDB" id="A0A2M7XCD4"/>
<name>A0A2M7XCD4_9BACT</name>
<evidence type="ECO:0000313" key="1">
    <source>
        <dbReference type="EMBL" id="PJA45551.1"/>
    </source>
</evidence>
<organism evidence="1 2">
    <name type="scientific">Candidatus Uhrbacteria bacterium CG_4_9_14_3_um_filter_50_9</name>
    <dbReference type="NCBI Taxonomy" id="1975035"/>
    <lineage>
        <taxon>Bacteria</taxon>
        <taxon>Candidatus Uhriibacteriota</taxon>
    </lineage>
</organism>
<protein>
    <submittedName>
        <fullName evidence="1">Uncharacterized protein</fullName>
    </submittedName>
</protein>
<sequence>MDQKHVARLHPKYNVEEANDGLILVVDLEYEGLSTDVSYVVRKSTHVASGIETIYSGLIHSFRFGVEVHIPEEGMLPATDVMVGSDTFEVIHAESRTQVPIGQTTRTTGRLMREIRIFVGPNAMEQIVEFLGSPKDPEMCRPLELVR</sequence>
<reference evidence="2" key="1">
    <citation type="submission" date="2017-09" db="EMBL/GenBank/DDBJ databases">
        <title>Depth-based differentiation of microbial function through sediment-hosted aquifers and enrichment of novel symbionts in the deep terrestrial subsurface.</title>
        <authorList>
            <person name="Probst A.J."/>
            <person name="Ladd B."/>
            <person name="Jarett J.K."/>
            <person name="Geller-Mcgrath D.E."/>
            <person name="Sieber C.M.K."/>
            <person name="Emerson J.B."/>
            <person name="Anantharaman K."/>
            <person name="Thomas B.C."/>
            <person name="Malmstrom R."/>
            <person name="Stieglmeier M."/>
            <person name="Klingl A."/>
            <person name="Woyke T."/>
            <person name="Ryan C.M."/>
            <person name="Banfield J.F."/>
        </authorList>
    </citation>
    <scope>NUCLEOTIDE SEQUENCE [LARGE SCALE GENOMIC DNA]</scope>
</reference>
<gene>
    <name evidence="1" type="ORF">CO174_02480</name>
</gene>
<comment type="caution">
    <text evidence="1">The sequence shown here is derived from an EMBL/GenBank/DDBJ whole genome shotgun (WGS) entry which is preliminary data.</text>
</comment>
<accession>A0A2M7XCD4</accession>
<dbReference type="EMBL" id="PFWU01000030">
    <property type="protein sequence ID" value="PJA45551.1"/>
    <property type="molecule type" value="Genomic_DNA"/>
</dbReference>
<dbReference type="Proteomes" id="UP000229385">
    <property type="component" value="Unassembled WGS sequence"/>
</dbReference>